<sequence length="136" mass="14569">MAHLSIRLTLLLVVTFLSARAYASYSCSYPTINGSWYGESKECVGLIKLKCGAPQTTRWRKGAAVTASTPPGTAIATFCNADGSYRGHAAIFIGPAAAGGLDVYDQWATQSAWRRVIRLKNDGCNSNNAAAFFVIE</sequence>
<comment type="caution">
    <text evidence="2">The sequence shown here is derived from an EMBL/GenBank/DDBJ whole genome shotgun (WGS) entry which is preliminary data.</text>
</comment>
<keyword evidence="3" id="KW-1185">Reference proteome</keyword>
<evidence type="ECO:0000313" key="3">
    <source>
        <dbReference type="Proteomes" id="UP000192578"/>
    </source>
</evidence>
<accession>A0A9X6N8V7</accession>
<dbReference type="AlphaFoldDB" id="A0A9X6N8V7"/>
<gene>
    <name evidence="2" type="ORF">BV898_14423</name>
</gene>
<dbReference type="EMBL" id="MTYJ01000176">
    <property type="protein sequence ID" value="OWA49887.1"/>
    <property type="molecule type" value="Genomic_DNA"/>
</dbReference>
<organism evidence="2 3">
    <name type="scientific">Hypsibius exemplaris</name>
    <name type="common">Freshwater tardigrade</name>
    <dbReference type="NCBI Taxonomy" id="2072580"/>
    <lineage>
        <taxon>Eukaryota</taxon>
        <taxon>Metazoa</taxon>
        <taxon>Ecdysozoa</taxon>
        <taxon>Tardigrada</taxon>
        <taxon>Eutardigrada</taxon>
        <taxon>Parachela</taxon>
        <taxon>Hypsibioidea</taxon>
        <taxon>Hypsibiidae</taxon>
        <taxon>Hypsibius</taxon>
    </lineage>
</organism>
<evidence type="ECO:0000313" key="2">
    <source>
        <dbReference type="EMBL" id="OWA49887.1"/>
    </source>
</evidence>
<dbReference type="InterPro" id="IPR047746">
    <property type="entry name" value="Dae2/Tae2-like"/>
</dbReference>
<evidence type="ECO:0008006" key="4">
    <source>
        <dbReference type="Google" id="ProtNLM"/>
    </source>
</evidence>
<proteinExistence type="predicted"/>
<dbReference type="NCBIfam" id="NF033857">
    <property type="entry name" value="BPSL0067_fam"/>
    <property type="match status" value="1"/>
</dbReference>
<keyword evidence="1" id="KW-0732">Signal</keyword>
<dbReference type="Proteomes" id="UP000192578">
    <property type="component" value="Unassembled WGS sequence"/>
</dbReference>
<protein>
    <recommendedName>
        <fullName evidence="4">Peptidase C51 domain-containing protein</fullName>
    </recommendedName>
</protein>
<reference evidence="3" key="1">
    <citation type="submission" date="2017-01" db="EMBL/GenBank/DDBJ databases">
        <title>Comparative genomics of anhydrobiosis in the tardigrade Hypsibius dujardini.</title>
        <authorList>
            <person name="Yoshida Y."/>
            <person name="Koutsovoulos G."/>
            <person name="Laetsch D."/>
            <person name="Stevens L."/>
            <person name="Kumar S."/>
            <person name="Horikawa D."/>
            <person name="Ishino K."/>
            <person name="Komine S."/>
            <person name="Tomita M."/>
            <person name="Blaxter M."/>
            <person name="Arakawa K."/>
        </authorList>
    </citation>
    <scope>NUCLEOTIDE SEQUENCE [LARGE SCALE GENOMIC DNA]</scope>
    <source>
        <strain evidence="3">Z151</strain>
    </source>
</reference>
<feature type="signal peptide" evidence="1">
    <location>
        <begin position="1"/>
        <end position="23"/>
    </location>
</feature>
<evidence type="ECO:0000256" key="1">
    <source>
        <dbReference type="SAM" id="SignalP"/>
    </source>
</evidence>
<name>A0A9X6N8V7_HYPEX</name>
<feature type="chain" id="PRO_5040760701" description="Peptidase C51 domain-containing protein" evidence="1">
    <location>
        <begin position="24"/>
        <end position="136"/>
    </location>
</feature>